<feature type="transmembrane region" description="Helical" evidence="1">
    <location>
        <begin position="59"/>
        <end position="79"/>
    </location>
</feature>
<feature type="transmembrane region" description="Helical" evidence="1">
    <location>
        <begin position="219"/>
        <end position="236"/>
    </location>
</feature>
<evidence type="ECO:0000313" key="3">
    <source>
        <dbReference type="Proteomes" id="UP000439903"/>
    </source>
</evidence>
<sequence>MQFIELTECIDGIKINDELIKSCHITITFSCFFLSFFIDKFLKVKLFTITSCFGKLCEIIALISLPSFFISTLFDLFGTSITRNTFILCDKILNIERHIILISIFMVLLFLSVALAFFDFLFFLVNNYFVEIKSSNDKKLLRIVLYFSFTWFLASSLRFYDPFLFSPLFWLFKGFMGILVYASQRIRRTDIKLFPFWGFIFAIISMISWFLLSLDFFEWSIFVSSIFSFVFGNYLYNSGKKDMTNMDSYYKQMNERPSTLNKLCDEIYRNCSLLMNSLSILQFLIELVFYDPRLFKYFAEIKYLPNEVNNYLIIFVYASQRTWTQSMVTHFLRICIELILQRFTKKFYGVNNYVLKKSEIFESCLLIMNFMILYWVNEFATIVIILISVYWIIFRIRMIYNAYTGYKFGYGLKNILEFSESL</sequence>
<feature type="transmembrane region" description="Helical" evidence="1">
    <location>
        <begin position="19"/>
        <end position="38"/>
    </location>
</feature>
<proteinExistence type="predicted"/>
<keyword evidence="1" id="KW-0472">Membrane</keyword>
<gene>
    <name evidence="2" type="ORF">F8M41_009591</name>
</gene>
<evidence type="ECO:0000313" key="2">
    <source>
        <dbReference type="EMBL" id="KAF0535469.1"/>
    </source>
</evidence>
<dbReference type="OrthoDB" id="10633232at2759"/>
<feature type="transmembrane region" description="Helical" evidence="1">
    <location>
        <begin position="99"/>
        <end position="128"/>
    </location>
</feature>
<dbReference type="AlphaFoldDB" id="A0A8H4EQP8"/>
<keyword evidence="3" id="KW-1185">Reference proteome</keyword>
<evidence type="ECO:0000256" key="1">
    <source>
        <dbReference type="SAM" id="Phobius"/>
    </source>
</evidence>
<feature type="transmembrane region" description="Helical" evidence="1">
    <location>
        <begin position="163"/>
        <end position="182"/>
    </location>
</feature>
<organism evidence="2 3">
    <name type="scientific">Gigaspora margarita</name>
    <dbReference type="NCBI Taxonomy" id="4874"/>
    <lineage>
        <taxon>Eukaryota</taxon>
        <taxon>Fungi</taxon>
        <taxon>Fungi incertae sedis</taxon>
        <taxon>Mucoromycota</taxon>
        <taxon>Glomeromycotina</taxon>
        <taxon>Glomeromycetes</taxon>
        <taxon>Diversisporales</taxon>
        <taxon>Gigasporaceae</taxon>
        <taxon>Gigaspora</taxon>
    </lineage>
</organism>
<keyword evidence="1" id="KW-0812">Transmembrane</keyword>
<feature type="transmembrane region" description="Helical" evidence="1">
    <location>
        <begin position="194"/>
        <end position="213"/>
    </location>
</feature>
<dbReference type="Proteomes" id="UP000439903">
    <property type="component" value="Unassembled WGS sequence"/>
</dbReference>
<dbReference type="EMBL" id="WTPW01000205">
    <property type="protein sequence ID" value="KAF0535469.1"/>
    <property type="molecule type" value="Genomic_DNA"/>
</dbReference>
<reference evidence="2 3" key="1">
    <citation type="journal article" date="2019" name="Environ. Microbiol.">
        <title>At the nexus of three kingdoms: the genome of the mycorrhizal fungus Gigaspora margarita provides insights into plant, endobacterial and fungal interactions.</title>
        <authorList>
            <person name="Venice F."/>
            <person name="Ghignone S."/>
            <person name="Salvioli di Fossalunga A."/>
            <person name="Amselem J."/>
            <person name="Novero M."/>
            <person name="Xianan X."/>
            <person name="Sedzielewska Toro K."/>
            <person name="Morin E."/>
            <person name="Lipzen A."/>
            <person name="Grigoriev I.V."/>
            <person name="Henrissat B."/>
            <person name="Martin F.M."/>
            <person name="Bonfante P."/>
        </authorList>
    </citation>
    <scope>NUCLEOTIDE SEQUENCE [LARGE SCALE GENOMIC DNA]</scope>
    <source>
        <strain evidence="2 3">BEG34</strain>
    </source>
</reference>
<comment type="caution">
    <text evidence="2">The sequence shown here is derived from an EMBL/GenBank/DDBJ whole genome shotgun (WGS) entry which is preliminary data.</text>
</comment>
<feature type="transmembrane region" description="Helical" evidence="1">
    <location>
        <begin position="372"/>
        <end position="393"/>
    </location>
</feature>
<name>A0A8H4EQP8_GIGMA</name>
<accession>A0A8H4EQP8</accession>
<protein>
    <submittedName>
        <fullName evidence="2">Uncharacterized protein</fullName>
    </submittedName>
</protein>
<feature type="transmembrane region" description="Helical" evidence="1">
    <location>
        <begin position="271"/>
        <end position="290"/>
    </location>
</feature>
<keyword evidence="1" id="KW-1133">Transmembrane helix</keyword>